<evidence type="ECO:0000256" key="3">
    <source>
        <dbReference type="ARBA" id="ARBA00023054"/>
    </source>
</evidence>
<dbReference type="InterPro" id="IPR022091">
    <property type="entry name" value="TMF_TATA-bd"/>
</dbReference>
<feature type="region of interest" description="Disordered" evidence="5">
    <location>
        <begin position="255"/>
        <end position="274"/>
    </location>
</feature>
<feature type="compositionally biased region" description="Polar residues" evidence="5">
    <location>
        <begin position="124"/>
        <end position="142"/>
    </location>
</feature>
<feature type="compositionally biased region" description="Low complexity" evidence="5">
    <location>
        <begin position="51"/>
        <end position="75"/>
    </location>
</feature>
<evidence type="ECO:0000256" key="5">
    <source>
        <dbReference type="SAM" id="MobiDB-lite"/>
    </source>
</evidence>
<dbReference type="AlphaFoldDB" id="A0A0U1LPY4"/>
<feature type="region of interest" description="Disordered" evidence="5">
    <location>
        <begin position="306"/>
        <end position="356"/>
    </location>
</feature>
<name>A0A0U1LPY4_TALIS</name>
<proteinExistence type="predicted"/>
<feature type="region of interest" description="Disordered" evidence="5">
    <location>
        <begin position="34"/>
        <end position="229"/>
    </location>
</feature>
<feature type="compositionally biased region" description="Basic and acidic residues" evidence="5">
    <location>
        <begin position="216"/>
        <end position="229"/>
    </location>
</feature>
<dbReference type="STRING" id="28573.A0A0U1LPY4"/>
<dbReference type="GO" id="GO:0005783">
    <property type="term" value="C:endoplasmic reticulum"/>
    <property type="evidence" value="ECO:0007669"/>
    <property type="project" value="TreeGrafter"/>
</dbReference>
<dbReference type="Proteomes" id="UP000054383">
    <property type="component" value="Unassembled WGS sequence"/>
</dbReference>
<evidence type="ECO:0000256" key="2">
    <source>
        <dbReference type="ARBA" id="ARBA00023034"/>
    </source>
</evidence>
<protein>
    <submittedName>
        <fullName evidence="7">TATA element modulatory factor</fullName>
    </submittedName>
</protein>
<feature type="compositionally biased region" description="Basic and acidic residues" evidence="5">
    <location>
        <begin position="76"/>
        <end position="86"/>
    </location>
</feature>
<dbReference type="InterPro" id="IPR052602">
    <property type="entry name" value="Growth_transcription_reg"/>
</dbReference>
<reference evidence="7 8" key="1">
    <citation type="submission" date="2015-04" db="EMBL/GenBank/DDBJ databases">
        <authorList>
            <person name="Syromyatnikov M.Y."/>
            <person name="Popov V.N."/>
        </authorList>
    </citation>
    <scope>NUCLEOTIDE SEQUENCE [LARGE SCALE GENOMIC DNA]</scope>
    <source>
        <strain evidence="7">WF-38-12</strain>
    </source>
</reference>
<dbReference type="Pfam" id="PF12325">
    <property type="entry name" value="TMF_TATA_bd"/>
    <property type="match status" value="1"/>
</dbReference>
<accession>A0A0U1LPY4</accession>
<gene>
    <name evidence="7" type="ORF">PISL3812_02204</name>
</gene>
<feature type="compositionally biased region" description="Low complexity" evidence="5">
    <location>
        <begin position="260"/>
        <end position="271"/>
    </location>
</feature>
<dbReference type="GO" id="GO:0005794">
    <property type="term" value="C:Golgi apparatus"/>
    <property type="evidence" value="ECO:0007669"/>
    <property type="project" value="UniProtKB-SubCell"/>
</dbReference>
<dbReference type="EMBL" id="CVMT01000002">
    <property type="protein sequence ID" value="CRG85062.1"/>
    <property type="molecule type" value="Genomic_DNA"/>
</dbReference>
<dbReference type="Pfam" id="PF12329">
    <property type="entry name" value="TMF_DNA_bd"/>
    <property type="match status" value="1"/>
</dbReference>
<evidence type="ECO:0000313" key="8">
    <source>
        <dbReference type="Proteomes" id="UP000054383"/>
    </source>
</evidence>
<dbReference type="PANTHER" id="PTHR46515:SF1">
    <property type="entry name" value="TATA ELEMENT MODULATORY FACTOR"/>
    <property type="match status" value="1"/>
</dbReference>
<organism evidence="7 8">
    <name type="scientific">Talaromyces islandicus</name>
    <name type="common">Penicillium islandicum</name>
    <dbReference type="NCBI Taxonomy" id="28573"/>
    <lineage>
        <taxon>Eukaryota</taxon>
        <taxon>Fungi</taxon>
        <taxon>Dikarya</taxon>
        <taxon>Ascomycota</taxon>
        <taxon>Pezizomycotina</taxon>
        <taxon>Eurotiomycetes</taxon>
        <taxon>Eurotiomycetidae</taxon>
        <taxon>Eurotiales</taxon>
        <taxon>Trichocomaceae</taxon>
        <taxon>Talaromyces</taxon>
        <taxon>Talaromyces sect. Islandici</taxon>
    </lineage>
</organism>
<evidence type="ECO:0000256" key="4">
    <source>
        <dbReference type="SAM" id="Coils"/>
    </source>
</evidence>
<sequence length="858" mass="95179">MPSNAPQGKNKWGVGSLFQQAVSGVESRLDVILANDEDTPPSNKVAKDGDTTSQPTPTTAAAKQTVAVSRSSSNSRKNDRLQERLARAMVKSPNSATVSSPRSSVDISSRSSTPLPANEKRASLDSTRASLDDNVSSLQIENDASHGTPRSSHDSDRRSQTSKDLAASEINIEQEANDALPKQTSESLEPRISIDAVESEADETAETTENQNPELEELRAEHKAAEARWQGETHDYIEKIDALQSKLKYLAKEAADSAREAASAATPGSAEKQLLEKDERIALLLEEGQKLAKTEMDNRAIIKKLRQQITDSNKQESDTKRRATKLERDLANEEAKTKRAEASEKRAQELLNSQSKASRELEIVNSERQTLTATVEELRGQLERAVARAEAAESKAQAEALEKSNRRVADLEGDLSSAKIEKELSEEKLKREIRGLKDDLEREKESARVLEAELKGEQSVLESKMESLRSRAEEVSSSAAGDAQAKLLRQIETLQTQYAVASENWQGIESSLLSRLTGVEKERDEIARKEADLRRKAREVNIKAKKADEELETARETIEELERTLQETRQQVQKLRERVQKSDEELDSFRKEAAAKEKSIEATWSQKLEEERSRWRDQVASPPPFLQEPRTASPVASSRRSTGLSGGLDPLVTESRPLSRRSSTLPAHADILTPTRTNSFPSFQGIGSPHTSNGPPNPNLLGAPPIHALEPDEYYSNSPLTPSAYGAQTNVSRGNGINEIISVSTVGAGPSVQLVERMSATVRRLESERAATKDELERITSQRDDARQEVVELIREIEEKRKRDGRVEELEAQVAQLDERYETTLELLGEKSEQVEELQADIADLKKIYRELVDSTMK</sequence>
<comment type="subcellular location">
    <subcellularLocation>
        <location evidence="1">Golgi apparatus</location>
    </subcellularLocation>
</comment>
<feature type="compositionally biased region" description="Basic and acidic residues" evidence="5">
    <location>
        <begin position="151"/>
        <end position="161"/>
    </location>
</feature>
<dbReference type="InterPro" id="IPR022092">
    <property type="entry name" value="TMF_DNA-bd"/>
</dbReference>
<feature type="compositionally biased region" description="Basic and acidic residues" evidence="5">
    <location>
        <begin position="313"/>
        <end position="348"/>
    </location>
</feature>
<feature type="domain" description="TATA element modulatory factor 1 TATA binding" evidence="6">
    <location>
        <begin position="742"/>
        <end position="855"/>
    </location>
</feature>
<evidence type="ECO:0000313" key="7">
    <source>
        <dbReference type="EMBL" id="CRG85062.1"/>
    </source>
</evidence>
<feature type="compositionally biased region" description="Acidic residues" evidence="5">
    <location>
        <begin position="197"/>
        <end position="206"/>
    </location>
</feature>
<evidence type="ECO:0000259" key="6">
    <source>
        <dbReference type="Pfam" id="PF12325"/>
    </source>
</evidence>
<keyword evidence="3 4" id="KW-0175">Coiled coil</keyword>
<keyword evidence="8" id="KW-1185">Reference proteome</keyword>
<evidence type="ECO:0000256" key="1">
    <source>
        <dbReference type="ARBA" id="ARBA00004555"/>
    </source>
</evidence>
<feature type="compositionally biased region" description="Basic and acidic residues" evidence="5">
    <location>
        <begin position="582"/>
        <end position="600"/>
    </location>
</feature>
<dbReference type="PANTHER" id="PTHR46515">
    <property type="entry name" value="TATA ELEMENT MODULATORY FACTOR TMF1"/>
    <property type="match status" value="1"/>
</dbReference>
<feature type="coiled-coil region" evidence="4">
    <location>
        <begin position="755"/>
        <end position="855"/>
    </location>
</feature>
<feature type="compositionally biased region" description="Low complexity" evidence="5">
    <location>
        <begin position="97"/>
        <end position="114"/>
    </location>
</feature>
<feature type="compositionally biased region" description="Basic and acidic residues" evidence="5">
    <location>
        <begin position="607"/>
        <end position="617"/>
    </location>
</feature>
<feature type="region of interest" description="Disordered" evidence="5">
    <location>
        <begin position="582"/>
        <end position="704"/>
    </location>
</feature>
<dbReference type="OrthoDB" id="74178at2759"/>
<keyword evidence="2" id="KW-0333">Golgi apparatus</keyword>
<dbReference type="OMA" id="EEMHGYI"/>